<keyword evidence="4" id="KW-0732">Signal</keyword>
<dbReference type="PROSITE" id="PS50088">
    <property type="entry name" value="ANK_REPEAT"/>
    <property type="match status" value="2"/>
</dbReference>
<dbReference type="PANTHER" id="PTHR24188:SF29">
    <property type="entry name" value="GH09064P"/>
    <property type="match status" value="1"/>
</dbReference>
<evidence type="ECO:0000256" key="3">
    <source>
        <dbReference type="PROSITE-ProRule" id="PRU00023"/>
    </source>
</evidence>
<feature type="signal peptide" evidence="4">
    <location>
        <begin position="1"/>
        <end position="21"/>
    </location>
</feature>
<dbReference type="PANTHER" id="PTHR24188">
    <property type="entry name" value="ANKYRIN REPEAT PROTEIN"/>
    <property type="match status" value="1"/>
</dbReference>
<gene>
    <name evidence="5" type="ORF">GS03_02576</name>
</gene>
<dbReference type="InterPro" id="IPR002110">
    <property type="entry name" value="Ankyrin_rpt"/>
</dbReference>
<keyword evidence="1" id="KW-0677">Repeat</keyword>
<evidence type="ECO:0000256" key="2">
    <source>
        <dbReference type="ARBA" id="ARBA00023043"/>
    </source>
</evidence>
<dbReference type="OrthoDB" id="1374157at2"/>
<evidence type="ECO:0000313" key="6">
    <source>
        <dbReference type="Proteomes" id="UP000296862"/>
    </source>
</evidence>
<dbReference type="Pfam" id="PF12796">
    <property type="entry name" value="Ank_2"/>
    <property type="match status" value="1"/>
</dbReference>
<reference evidence="5 6" key="1">
    <citation type="submission" date="2019-04" db="EMBL/GenBank/DDBJ databases">
        <title>Flavobacterium sp. GS03.</title>
        <authorList>
            <person name="Kim H."/>
        </authorList>
    </citation>
    <scope>NUCLEOTIDE SEQUENCE [LARGE SCALE GENOMIC DNA]</scope>
    <source>
        <strain evidence="5 6">GS03</strain>
    </source>
</reference>
<dbReference type="SMART" id="SM00248">
    <property type="entry name" value="ANK"/>
    <property type="match status" value="2"/>
</dbReference>
<sequence>MKKTIIILGLALVAFTDVAVASTVSTSTFTTSKEIVNYNNTPLCNAIINGDIASVKKFVEYGSDVNELSNGVTPLMFAARYNNVEIIKYLLSKGADKKIKDERGNTALKYAELSKAQEALAFLKQA</sequence>
<keyword evidence="2 3" id="KW-0040">ANK repeat</keyword>
<dbReference type="AlphaFoldDB" id="A0A4P7PWD7"/>
<protein>
    <submittedName>
        <fullName evidence="5">Uncharacterized protein</fullName>
    </submittedName>
</protein>
<evidence type="ECO:0000256" key="4">
    <source>
        <dbReference type="SAM" id="SignalP"/>
    </source>
</evidence>
<dbReference type="Gene3D" id="1.25.40.20">
    <property type="entry name" value="Ankyrin repeat-containing domain"/>
    <property type="match status" value="1"/>
</dbReference>
<name>A0A4P7PWD7_9FLAO</name>
<organism evidence="5 6">
    <name type="scientific">Flavobacterium sangjuense</name>
    <dbReference type="NCBI Taxonomy" id="2518177"/>
    <lineage>
        <taxon>Bacteria</taxon>
        <taxon>Pseudomonadati</taxon>
        <taxon>Bacteroidota</taxon>
        <taxon>Flavobacteriia</taxon>
        <taxon>Flavobacteriales</taxon>
        <taxon>Flavobacteriaceae</taxon>
        <taxon>Flavobacterium</taxon>
    </lineage>
</organism>
<dbReference type="KEGG" id="fsn:GS03_02576"/>
<feature type="chain" id="PRO_5020526447" evidence="4">
    <location>
        <begin position="22"/>
        <end position="126"/>
    </location>
</feature>
<evidence type="ECO:0000256" key="1">
    <source>
        <dbReference type="ARBA" id="ARBA00022737"/>
    </source>
</evidence>
<proteinExistence type="predicted"/>
<dbReference type="InterPro" id="IPR036770">
    <property type="entry name" value="Ankyrin_rpt-contain_sf"/>
</dbReference>
<feature type="repeat" description="ANK" evidence="3">
    <location>
        <begin position="38"/>
        <end position="70"/>
    </location>
</feature>
<evidence type="ECO:0000313" key="5">
    <source>
        <dbReference type="EMBL" id="QBZ99055.1"/>
    </source>
</evidence>
<dbReference type="EMBL" id="CP038810">
    <property type="protein sequence ID" value="QBZ99055.1"/>
    <property type="molecule type" value="Genomic_DNA"/>
</dbReference>
<accession>A0A4P7PWD7</accession>
<dbReference type="Proteomes" id="UP000296862">
    <property type="component" value="Chromosome"/>
</dbReference>
<dbReference type="PROSITE" id="PS50297">
    <property type="entry name" value="ANK_REP_REGION"/>
    <property type="match status" value="1"/>
</dbReference>
<dbReference type="RefSeq" id="WP_136152923.1">
    <property type="nucleotide sequence ID" value="NZ_CP038810.1"/>
</dbReference>
<feature type="repeat" description="ANK" evidence="3">
    <location>
        <begin position="70"/>
        <end position="102"/>
    </location>
</feature>
<dbReference type="SUPFAM" id="SSF48403">
    <property type="entry name" value="Ankyrin repeat"/>
    <property type="match status" value="1"/>
</dbReference>
<keyword evidence="6" id="KW-1185">Reference proteome</keyword>